<comment type="caution">
    <text evidence="2">The sequence shown here is derived from an EMBL/GenBank/DDBJ whole genome shotgun (WGS) entry which is preliminary data.</text>
</comment>
<keyword evidence="1" id="KW-0812">Transmembrane</keyword>
<evidence type="ECO:0000313" key="2">
    <source>
        <dbReference type="EMBL" id="MFD0993024.1"/>
    </source>
</evidence>
<dbReference type="RefSeq" id="WP_386106881.1">
    <property type="nucleotide sequence ID" value="NZ_JBHTJR010000044.1"/>
</dbReference>
<reference evidence="3" key="1">
    <citation type="journal article" date="2019" name="Int. J. Syst. Evol. Microbiol.">
        <title>The Global Catalogue of Microorganisms (GCM) 10K type strain sequencing project: providing services to taxonomists for standard genome sequencing and annotation.</title>
        <authorList>
            <consortium name="The Broad Institute Genomics Platform"/>
            <consortium name="The Broad Institute Genome Sequencing Center for Infectious Disease"/>
            <person name="Wu L."/>
            <person name="Ma J."/>
        </authorList>
    </citation>
    <scope>NUCLEOTIDE SEQUENCE [LARGE SCALE GENOMIC DNA]</scope>
    <source>
        <strain evidence="3">CCUG 60527</strain>
    </source>
</reference>
<organism evidence="2 3">
    <name type="scientific">Tenacibaculum geojense</name>
    <dbReference type="NCBI Taxonomy" id="915352"/>
    <lineage>
        <taxon>Bacteria</taxon>
        <taxon>Pseudomonadati</taxon>
        <taxon>Bacteroidota</taxon>
        <taxon>Flavobacteriia</taxon>
        <taxon>Flavobacteriales</taxon>
        <taxon>Flavobacteriaceae</taxon>
        <taxon>Tenacibaculum</taxon>
    </lineage>
</organism>
<feature type="transmembrane region" description="Helical" evidence="1">
    <location>
        <begin position="211"/>
        <end position="230"/>
    </location>
</feature>
<feature type="transmembrane region" description="Helical" evidence="1">
    <location>
        <begin position="12"/>
        <end position="34"/>
    </location>
</feature>
<dbReference type="EMBL" id="JBHTJR010000044">
    <property type="protein sequence ID" value="MFD0993024.1"/>
    <property type="molecule type" value="Genomic_DNA"/>
</dbReference>
<feature type="transmembrane region" description="Helical" evidence="1">
    <location>
        <begin position="66"/>
        <end position="82"/>
    </location>
</feature>
<evidence type="ECO:0000313" key="3">
    <source>
        <dbReference type="Proteomes" id="UP001597062"/>
    </source>
</evidence>
<feature type="transmembrane region" description="Helical" evidence="1">
    <location>
        <begin position="141"/>
        <end position="161"/>
    </location>
</feature>
<keyword evidence="1" id="KW-0472">Membrane</keyword>
<name>A0ABW3JRI1_9FLAO</name>
<proteinExistence type="predicted"/>
<dbReference type="Proteomes" id="UP001597062">
    <property type="component" value="Unassembled WGS sequence"/>
</dbReference>
<keyword evidence="3" id="KW-1185">Reference proteome</keyword>
<protein>
    <submittedName>
        <fullName evidence="2">Uncharacterized protein</fullName>
    </submittedName>
</protein>
<feature type="transmembrane region" description="Helical" evidence="1">
    <location>
        <begin position="88"/>
        <end position="111"/>
    </location>
</feature>
<sequence length="336" mass="38139">MHQLYNLRKEKVAFIIPLMMILSLVLVVKSSFFIPAISPLVIIDLLIVIPLVHYLIIRKKKKQKQSVVLILFLGFITALSVIPKEYQYILNSIQLITIPLIELTALIYIIIKVRQVVKGYKEYKSNNFDFFDVIKPICNKILPFGIGNILAAEIAMIYYALFSWKKKRLLSNEFSYHKNSTSTSVFLGFLVIVMVEAFVTHAMIQQGIQSGSVVLAILSGYSALQIIAMMRSTAKRPVVINKDKEELVLRFGILSEATISFKNLKKVVITSKDIPEKSPIKYFSPLGSATGHNMVICLNESIVFNSFYGFKRKAKYLAIFIDEKEAFQTQLLKVLA</sequence>
<accession>A0ABW3JRI1</accession>
<feature type="transmembrane region" description="Helical" evidence="1">
    <location>
        <begin position="40"/>
        <end position="57"/>
    </location>
</feature>
<gene>
    <name evidence="2" type="ORF">ACFQ1U_07385</name>
</gene>
<evidence type="ECO:0000256" key="1">
    <source>
        <dbReference type="SAM" id="Phobius"/>
    </source>
</evidence>
<feature type="transmembrane region" description="Helical" evidence="1">
    <location>
        <begin position="181"/>
        <end position="199"/>
    </location>
</feature>
<keyword evidence="1" id="KW-1133">Transmembrane helix</keyword>